<keyword evidence="4 6" id="KW-0067">ATP-binding</keyword>
<evidence type="ECO:0000256" key="1">
    <source>
        <dbReference type="ARBA" id="ARBA00005417"/>
    </source>
</evidence>
<dbReference type="Gene3D" id="3.40.50.300">
    <property type="entry name" value="P-loop containing nucleotide triphosphate hydrolases"/>
    <property type="match status" value="1"/>
</dbReference>
<comment type="similarity">
    <text evidence="1">Belongs to the ABC transporter superfamily.</text>
</comment>
<dbReference type="InterPro" id="IPR003439">
    <property type="entry name" value="ABC_transporter-like_ATP-bd"/>
</dbReference>
<evidence type="ECO:0000259" key="5">
    <source>
        <dbReference type="PROSITE" id="PS50893"/>
    </source>
</evidence>
<dbReference type="InterPro" id="IPR027417">
    <property type="entry name" value="P-loop_NTPase"/>
</dbReference>
<dbReference type="GO" id="GO:0005524">
    <property type="term" value="F:ATP binding"/>
    <property type="evidence" value="ECO:0007669"/>
    <property type="project" value="UniProtKB-KW"/>
</dbReference>
<evidence type="ECO:0000256" key="3">
    <source>
        <dbReference type="ARBA" id="ARBA00022741"/>
    </source>
</evidence>
<feature type="domain" description="ABC transporter" evidence="5">
    <location>
        <begin position="2"/>
        <end position="221"/>
    </location>
</feature>
<dbReference type="SMART" id="SM00382">
    <property type="entry name" value="AAA"/>
    <property type="match status" value="1"/>
</dbReference>
<comment type="caution">
    <text evidence="6">The sequence shown here is derived from an EMBL/GenBank/DDBJ whole genome shotgun (WGS) entry which is preliminary data.</text>
</comment>
<keyword evidence="3" id="KW-0547">Nucleotide-binding</keyword>
<reference evidence="6" key="1">
    <citation type="submission" date="2022-03" db="EMBL/GenBank/DDBJ databases">
        <title>De novo assembled genomes of Belliella spp. (Cyclobacteriaceae) strains.</title>
        <authorList>
            <person name="Szabo A."/>
            <person name="Korponai K."/>
            <person name="Felfoldi T."/>
        </authorList>
    </citation>
    <scope>NUCLEOTIDE SEQUENCE</scope>
    <source>
        <strain evidence="6">DSM 111903</strain>
    </source>
</reference>
<keyword evidence="2" id="KW-0813">Transport</keyword>
<dbReference type="Proteomes" id="UP001165430">
    <property type="component" value="Unassembled WGS sequence"/>
</dbReference>
<name>A0ABS9VG83_9BACT</name>
<dbReference type="Pfam" id="PF00005">
    <property type="entry name" value="ABC_tran"/>
    <property type="match status" value="1"/>
</dbReference>
<protein>
    <submittedName>
        <fullName evidence="6">ABC transporter ATP-binding protein</fullName>
    </submittedName>
</protein>
<evidence type="ECO:0000256" key="4">
    <source>
        <dbReference type="ARBA" id="ARBA00022840"/>
    </source>
</evidence>
<dbReference type="SUPFAM" id="SSF52540">
    <property type="entry name" value="P-loop containing nucleoside triphosphate hydrolases"/>
    <property type="match status" value="1"/>
</dbReference>
<dbReference type="EMBL" id="JAKZGO010000022">
    <property type="protein sequence ID" value="MCH7415454.1"/>
    <property type="molecule type" value="Genomic_DNA"/>
</dbReference>
<evidence type="ECO:0000256" key="2">
    <source>
        <dbReference type="ARBA" id="ARBA00022448"/>
    </source>
</evidence>
<dbReference type="InterPro" id="IPR003593">
    <property type="entry name" value="AAA+_ATPase"/>
</dbReference>
<dbReference type="PANTHER" id="PTHR43335:SF2">
    <property type="entry name" value="ABC TRANSPORTER, ATP-BINDING PROTEIN"/>
    <property type="match status" value="1"/>
</dbReference>
<dbReference type="PANTHER" id="PTHR43335">
    <property type="entry name" value="ABC TRANSPORTER, ATP-BINDING PROTEIN"/>
    <property type="match status" value="1"/>
</dbReference>
<dbReference type="RefSeq" id="WP_241414340.1">
    <property type="nucleotide sequence ID" value="NZ_JAKZGO010000022.1"/>
</dbReference>
<evidence type="ECO:0000313" key="6">
    <source>
        <dbReference type="EMBL" id="MCH7415454.1"/>
    </source>
</evidence>
<accession>A0ABS9VG83</accession>
<evidence type="ECO:0000313" key="7">
    <source>
        <dbReference type="Proteomes" id="UP001165430"/>
    </source>
</evidence>
<proteinExistence type="inferred from homology"/>
<organism evidence="6 7">
    <name type="scientific">Belliella alkalica</name>
    <dbReference type="NCBI Taxonomy" id="1730871"/>
    <lineage>
        <taxon>Bacteria</taxon>
        <taxon>Pseudomonadati</taxon>
        <taxon>Bacteroidota</taxon>
        <taxon>Cytophagia</taxon>
        <taxon>Cytophagales</taxon>
        <taxon>Cyclobacteriaceae</taxon>
        <taxon>Belliella</taxon>
    </lineage>
</organism>
<dbReference type="PROSITE" id="PS50893">
    <property type="entry name" value="ABC_TRANSPORTER_2"/>
    <property type="match status" value="1"/>
</dbReference>
<sequence>MIEINKINKRYKGTYALQSISLKIELDGKIYGLVGPNGSGKTSLISILSGFINSDSGTISGVEKNSFGSFIGTESFLDHLTVYEWLYFIQQLKNKTIDDSEINELITLLNMGEESNKKIKSLSYGRKQRLGIISAIIGKPKLVIFDEPLNGLDPSGVFLFKKTISWLVDHKISVLYSSHRLDDLANYCNHLFLLNRGKLLFDGDFESFIQLGNGNIEESYNSLVV</sequence>
<gene>
    <name evidence="6" type="ORF">MM213_18280</name>
</gene>
<keyword evidence="7" id="KW-1185">Reference proteome</keyword>